<feature type="signal peptide" evidence="3">
    <location>
        <begin position="1"/>
        <end position="18"/>
    </location>
</feature>
<dbReference type="GO" id="GO:0005975">
    <property type="term" value="P:carbohydrate metabolic process"/>
    <property type="evidence" value="ECO:0007669"/>
    <property type="project" value="InterPro"/>
</dbReference>
<sequence>MRFSTTAGLVALAASTAASTISSPSDLDGSVWEGLTSVKGRSSHEPRRNRPFKRQTGWAPPSDLTTPLKEVWDHCKSTYNNGDIFGFKNYGWDQLIANEGTINMCVRWESSESITAAQRTKVATAVQQQYQRWFKWVYGFDNFPYTEVKVNVVGWAVKDKSLLAGDVSGINVYTDTDAEGIPQCAESCGRFFHQDNDYSGCAAGADQHYDHSLWLTDGFSGGAGGDWGQRIAREYFMELLDSTNIHILLHEMGHTFGLDDFYDWTPTGITNFVMLAGSATEVTDFDGWMLRNWWYELSRSRGWQSGTSSTTATAVADAAVSSVKKTTTTAKAAATTTAKAAATTTKKATSTTVAVATTKAASKPAVTSVAAPAATSTAVVGGASAAGKWQQCGGSNWTGATKCASGLTCTAHNAYYSQCI</sequence>
<evidence type="ECO:0000313" key="6">
    <source>
        <dbReference type="Proteomes" id="UP000050424"/>
    </source>
</evidence>
<accession>A0A0P7AF08</accession>
<dbReference type="GO" id="GO:0030248">
    <property type="term" value="F:cellulose binding"/>
    <property type="evidence" value="ECO:0007669"/>
    <property type="project" value="InterPro"/>
</dbReference>
<evidence type="ECO:0000259" key="4">
    <source>
        <dbReference type="PROSITE" id="PS51164"/>
    </source>
</evidence>
<name>A0A0P7AF08_9HYPO</name>
<dbReference type="PANTHER" id="PTHR35606:SF4">
    <property type="entry name" value="CELLULOSE-BINDING FAMILY II PROTEIN"/>
    <property type="match status" value="1"/>
</dbReference>
<dbReference type="PANTHER" id="PTHR35606">
    <property type="entry name" value="CELLULOSE-BINDING FAMILY II PROTEIN"/>
    <property type="match status" value="1"/>
</dbReference>
<protein>
    <recommendedName>
        <fullName evidence="4">CBM1 domain-containing protein</fullName>
    </recommendedName>
</protein>
<dbReference type="SUPFAM" id="SSF57180">
    <property type="entry name" value="Cellulose-binding domain"/>
    <property type="match status" value="1"/>
</dbReference>
<dbReference type="PROSITE" id="PS51164">
    <property type="entry name" value="CBM1_2"/>
    <property type="match status" value="1"/>
</dbReference>
<evidence type="ECO:0000313" key="5">
    <source>
        <dbReference type="EMBL" id="KPM35822.1"/>
    </source>
</evidence>
<comment type="caution">
    <text evidence="5">The sequence shown here is derived from an EMBL/GenBank/DDBJ whole genome shotgun (WGS) entry which is preliminary data.</text>
</comment>
<evidence type="ECO:0000256" key="1">
    <source>
        <dbReference type="ARBA" id="ARBA00022729"/>
    </source>
</evidence>
<feature type="chain" id="PRO_5006134788" description="CBM1 domain-containing protein" evidence="3">
    <location>
        <begin position="19"/>
        <end position="420"/>
    </location>
</feature>
<dbReference type="AlphaFoldDB" id="A0A0P7AF08"/>
<evidence type="ECO:0000256" key="3">
    <source>
        <dbReference type="SAM" id="SignalP"/>
    </source>
</evidence>
<proteinExistence type="predicted"/>
<evidence type="ECO:0000256" key="2">
    <source>
        <dbReference type="SAM" id="MobiDB-lite"/>
    </source>
</evidence>
<organism evidence="5 6">
    <name type="scientific">Neonectria ditissima</name>
    <dbReference type="NCBI Taxonomy" id="78410"/>
    <lineage>
        <taxon>Eukaryota</taxon>
        <taxon>Fungi</taxon>
        <taxon>Dikarya</taxon>
        <taxon>Ascomycota</taxon>
        <taxon>Pezizomycotina</taxon>
        <taxon>Sordariomycetes</taxon>
        <taxon>Hypocreomycetidae</taxon>
        <taxon>Hypocreales</taxon>
        <taxon>Nectriaceae</taxon>
        <taxon>Neonectria</taxon>
    </lineage>
</organism>
<dbReference type="SMART" id="SM00236">
    <property type="entry name" value="fCBD"/>
    <property type="match status" value="1"/>
</dbReference>
<dbReference type="InterPro" id="IPR000254">
    <property type="entry name" value="CBD"/>
</dbReference>
<keyword evidence="6" id="KW-1185">Reference proteome</keyword>
<dbReference type="OrthoDB" id="94998at2759"/>
<feature type="region of interest" description="Disordered" evidence="2">
    <location>
        <begin position="38"/>
        <end position="61"/>
    </location>
</feature>
<feature type="domain" description="CBM1" evidence="4">
    <location>
        <begin position="384"/>
        <end position="420"/>
    </location>
</feature>
<dbReference type="GO" id="GO:0005576">
    <property type="term" value="C:extracellular region"/>
    <property type="evidence" value="ECO:0007669"/>
    <property type="project" value="InterPro"/>
</dbReference>
<dbReference type="Pfam" id="PF00734">
    <property type="entry name" value="CBM_1"/>
    <property type="match status" value="1"/>
</dbReference>
<gene>
    <name evidence="5" type="ORF">AK830_g10758</name>
</gene>
<dbReference type="SUPFAM" id="SSF55486">
    <property type="entry name" value="Metalloproteases ('zincins'), catalytic domain"/>
    <property type="match status" value="1"/>
</dbReference>
<dbReference type="EMBL" id="LKCW01000231">
    <property type="protein sequence ID" value="KPM35822.1"/>
    <property type="molecule type" value="Genomic_DNA"/>
</dbReference>
<reference evidence="5 6" key="1">
    <citation type="submission" date="2015-09" db="EMBL/GenBank/DDBJ databases">
        <title>Draft genome of a European isolate of the apple canker pathogen Neonectria ditissima.</title>
        <authorList>
            <person name="Gomez-Cortecero A."/>
            <person name="Harrison R.J."/>
            <person name="Armitage A.D."/>
        </authorList>
    </citation>
    <scope>NUCLEOTIDE SEQUENCE [LARGE SCALE GENOMIC DNA]</scope>
    <source>
        <strain evidence="5 6">R09/05</strain>
    </source>
</reference>
<dbReference type="PROSITE" id="PS00562">
    <property type="entry name" value="CBM1_1"/>
    <property type="match status" value="1"/>
</dbReference>
<keyword evidence="1 3" id="KW-0732">Signal</keyword>
<dbReference type="Proteomes" id="UP000050424">
    <property type="component" value="Unassembled WGS sequence"/>
</dbReference>
<dbReference type="InterPro" id="IPR035971">
    <property type="entry name" value="CBD_sf"/>
</dbReference>